<proteinExistence type="predicted"/>
<accession>A0A5B7JHP7</accession>
<reference evidence="2 3" key="1">
    <citation type="submission" date="2019-05" db="EMBL/GenBank/DDBJ databases">
        <title>Another draft genome of Portunus trituberculatus and its Hox gene families provides insights of decapod evolution.</title>
        <authorList>
            <person name="Jeong J.-H."/>
            <person name="Song I."/>
            <person name="Kim S."/>
            <person name="Choi T."/>
            <person name="Kim D."/>
            <person name="Ryu S."/>
            <person name="Kim W."/>
        </authorList>
    </citation>
    <scope>NUCLEOTIDE SEQUENCE [LARGE SCALE GENOMIC DNA]</scope>
    <source>
        <tissue evidence="2">Muscle</tissue>
    </source>
</reference>
<evidence type="ECO:0000313" key="3">
    <source>
        <dbReference type="Proteomes" id="UP000324222"/>
    </source>
</evidence>
<protein>
    <submittedName>
        <fullName evidence="2">Uncharacterized protein</fullName>
    </submittedName>
</protein>
<comment type="caution">
    <text evidence="2">The sequence shown here is derived from an EMBL/GenBank/DDBJ whole genome shotgun (WGS) entry which is preliminary data.</text>
</comment>
<keyword evidence="3" id="KW-1185">Reference proteome</keyword>
<gene>
    <name evidence="2" type="ORF">E2C01_087589</name>
</gene>
<organism evidence="2 3">
    <name type="scientific">Portunus trituberculatus</name>
    <name type="common">Swimming crab</name>
    <name type="synonym">Neptunus trituberculatus</name>
    <dbReference type="NCBI Taxonomy" id="210409"/>
    <lineage>
        <taxon>Eukaryota</taxon>
        <taxon>Metazoa</taxon>
        <taxon>Ecdysozoa</taxon>
        <taxon>Arthropoda</taxon>
        <taxon>Crustacea</taxon>
        <taxon>Multicrustacea</taxon>
        <taxon>Malacostraca</taxon>
        <taxon>Eumalacostraca</taxon>
        <taxon>Eucarida</taxon>
        <taxon>Decapoda</taxon>
        <taxon>Pleocyemata</taxon>
        <taxon>Brachyura</taxon>
        <taxon>Eubrachyura</taxon>
        <taxon>Portunoidea</taxon>
        <taxon>Portunidae</taxon>
        <taxon>Portuninae</taxon>
        <taxon>Portunus</taxon>
    </lineage>
</organism>
<evidence type="ECO:0000256" key="1">
    <source>
        <dbReference type="SAM" id="MobiDB-lite"/>
    </source>
</evidence>
<dbReference type="Proteomes" id="UP000324222">
    <property type="component" value="Unassembled WGS sequence"/>
</dbReference>
<dbReference type="AlphaFoldDB" id="A0A5B7JHP7"/>
<name>A0A5B7JHP7_PORTR</name>
<feature type="region of interest" description="Disordered" evidence="1">
    <location>
        <begin position="1"/>
        <end position="46"/>
    </location>
</feature>
<feature type="compositionally biased region" description="Basic and acidic residues" evidence="1">
    <location>
        <begin position="19"/>
        <end position="39"/>
    </location>
</feature>
<dbReference type="EMBL" id="VSRR010091479">
    <property type="protein sequence ID" value="MPC92498.1"/>
    <property type="molecule type" value="Genomic_DNA"/>
</dbReference>
<sequence>MEQHTREITTPTGYNVTLKDGRCGQKEHKTSVDLRHHDLCGNQGQN</sequence>
<evidence type="ECO:0000313" key="2">
    <source>
        <dbReference type="EMBL" id="MPC92498.1"/>
    </source>
</evidence>